<dbReference type="PROSITE" id="PS50157">
    <property type="entry name" value="ZINC_FINGER_C2H2_2"/>
    <property type="match status" value="6"/>
</dbReference>
<dbReference type="FunFam" id="3.30.160.60:FF:000508">
    <property type="entry name" value="Myeloid zinc finger 1"/>
    <property type="match status" value="1"/>
</dbReference>
<keyword evidence="9" id="KW-0804">Transcription</keyword>
<evidence type="ECO:0000256" key="10">
    <source>
        <dbReference type="ARBA" id="ARBA00023242"/>
    </source>
</evidence>
<evidence type="ECO:0000256" key="4">
    <source>
        <dbReference type="ARBA" id="ARBA00022737"/>
    </source>
</evidence>
<dbReference type="SUPFAM" id="SSF57667">
    <property type="entry name" value="beta-beta-alpha zinc fingers"/>
    <property type="match status" value="4"/>
</dbReference>
<keyword evidence="10" id="KW-0539">Nucleus</keyword>
<feature type="domain" description="C2H2-type" evidence="13">
    <location>
        <begin position="474"/>
        <end position="501"/>
    </location>
</feature>
<evidence type="ECO:0000256" key="11">
    <source>
        <dbReference type="PROSITE-ProRule" id="PRU00042"/>
    </source>
</evidence>
<dbReference type="Gene3D" id="3.30.160.60">
    <property type="entry name" value="Classic Zinc Finger"/>
    <property type="match status" value="6"/>
</dbReference>
<feature type="domain" description="C2H2-type" evidence="13">
    <location>
        <begin position="558"/>
        <end position="585"/>
    </location>
</feature>
<keyword evidence="5 11" id="KW-0863">Zinc-finger</keyword>
<proteinExistence type="inferred from homology"/>
<accession>A0A9D3SZ04</accession>
<keyword evidence="6" id="KW-0862">Zinc</keyword>
<dbReference type="GO" id="GO:0000785">
    <property type="term" value="C:chromatin"/>
    <property type="evidence" value="ECO:0007669"/>
    <property type="project" value="TreeGrafter"/>
</dbReference>
<evidence type="ECO:0000256" key="1">
    <source>
        <dbReference type="ARBA" id="ARBA00004123"/>
    </source>
</evidence>
<dbReference type="GO" id="GO:0000978">
    <property type="term" value="F:RNA polymerase II cis-regulatory region sequence-specific DNA binding"/>
    <property type="evidence" value="ECO:0007669"/>
    <property type="project" value="TreeGrafter"/>
</dbReference>
<dbReference type="FunFam" id="3.30.160.60:FF:000912">
    <property type="entry name" value="Zinc finger protein 660"/>
    <property type="match status" value="1"/>
</dbReference>
<evidence type="ECO:0000256" key="5">
    <source>
        <dbReference type="ARBA" id="ARBA00022771"/>
    </source>
</evidence>
<feature type="compositionally biased region" description="Basic and acidic residues" evidence="12">
    <location>
        <begin position="154"/>
        <end position="164"/>
    </location>
</feature>
<feature type="domain" description="C2H2-type" evidence="13">
    <location>
        <begin position="502"/>
        <end position="529"/>
    </location>
</feature>
<evidence type="ECO:0000256" key="8">
    <source>
        <dbReference type="ARBA" id="ARBA00023125"/>
    </source>
</evidence>
<feature type="region of interest" description="Disordered" evidence="12">
    <location>
        <begin position="254"/>
        <end position="294"/>
    </location>
</feature>
<evidence type="ECO:0000256" key="3">
    <source>
        <dbReference type="ARBA" id="ARBA00022723"/>
    </source>
</evidence>
<evidence type="ECO:0000256" key="6">
    <source>
        <dbReference type="ARBA" id="ARBA00022833"/>
    </source>
</evidence>
<dbReference type="OrthoDB" id="6077919at2759"/>
<dbReference type="EMBL" id="JAFDVH010000017">
    <property type="protein sequence ID" value="KAG7461559.1"/>
    <property type="molecule type" value="Genomic_DNA"/>
</dbReference>
<sequence>MLQFRLVIVQTLQAQNQHIKRNSKVIDGFERRVKWSGGNFKMSNCVIFQSQLASIMEVLVKAAVADISKLVDDGSAVLRLEISQSQKENKLLRRKLQLMEGELRSARRCWMRRAGARESSALSRFGDAKNADMEDYLPESVFIKEERLDDMESNDSRGRLEDKGQAPGVMESSALKEEGKKPQGEQQFSVDQWDATPAPAESSEGQWDTMSAPAESPKDQWAAMPAAAEEFTELHATSQAAQLLSRLEVVHKAEEENENSAGTLSHSPMYVSPLGSALTGTGTESRDPGLTDYHREDSQCPVILRDQRPVHTTQTRCSLASLGSFDTESVHIKQEVEMSLTCSDGDCAEVVHSPPVLSRQGKEREQAQPEGLSTAFPRQDIMNLLRLQQHTRIENHYQLTSRTGTDKLNMDIPGPYMSRHSLCDDSCSLSKRYKAHHKANSVERRFGCSYCGKSFSQRGHLRIHQLIHTGEKPFSCTQCGKSFTHVHVLKRHQSVHTGQRPYICAHCGKSFTLQDSLRRHQRIHTGEKPYVCMYCEKRFTQGSHLKIHQLIHTGEKPFSCEQCGKSFTQLHVLKRHQSVHTGQRPYSCAHCGKSFTLQDSLTRHQRIHIGEKPVCPPQLYGTLGLPLQDYSAPMLNLNFELL</sequence>
<dbReference type="GO" id="GO:0042802">
    <property type="term" value="F:identical protein binding"/>
    <property type="evidence" value="ECO:0007669"/>
    <property type="project" value="UniProtKB-ARBA"/>
</dbReference>
<dbReference type="GO" id="GO:0031519">
    <property type="term" value="C:PcG protein complex"/>
    <property type="evidence" value="ECO:0007669"/>
    <property type="project" value="TreeGrafter"/>
</dbReference>
<evidence type="ECO:0000313" key="14">
    <source>
        <dbReference type="EMBL" id="KAG7461559.1"/>
    </source>
</evidence>
<dbReference type="GO" id="GO:0008270">
    <property type="term" value="F:zinc ion binding"/>
    <property type="evidence" value="ECO:0007669"/>
    <property type="project" value="UniProtKB-KW"/>
</dbReference>
<evidence type="ECO:0000256" key="12">
    <source>
        <dbReference type="SAM" id="MobiDB-lite"/>
    </source>
</evidence>
<dbReference type="Pfam" id="PF00096">
    <property type="entry name" value="zf-C2H2"/>
    <property type="match status" value="6"/>
</dbReference>
<dbReference type="GO" id="GO:0045596">
    <property type="term" value="P:negative regulation of cell differentiation"/>
    <property type="evidence" value="ECO:0007669"/>
    <property type="project" value="UniProtKB-ARBA"/>
</dbReference>
<feature type="domain" description="C2H2-type" evidence="13">
    <location>
        <begin position="446"/>
        <end position="473"/>
    </location>
</feature>
<feature type="compositionally biased region" description="Basic and acidic residues" evidence="12">
    <location>
        <begin position="174"/>
        <end position="183"/>
    </location>
</feature>
<protein>
    <recommendedName>
        <fullName evidence="13">C2H2-type domain-containing protein</fullName>
    </recommendedName>
</protein>
<dbReference type="FunFam" id="3.30.160.60:FF:000512">
    <property type="entry name" value="zinc finger protein 197 isoform X1"/>
    <property type="match status" value="1"/>
</dbReference>
<gene>
    <name evidence="14" type="ORF">MATL_G00192400</name>
</gene>
<dbReference type="FunFam" id="3.30.160.60:FF:001498">
    <property type="entry name" value="Zinc finger protein 404"/>
    <property type="match status" value="1"/>
</dbReference>
<dbReference type="PANTHER" id="PTHR14003:SF23">
    <property type="entry name" value="ZINC FINGER PROTEIN 143"/>
    <property type="match status" value="1"/>
</dbReference>
<dbReference type="PROSITE" id="PS00028">
    <property type="entry name" value="ZINC_FINGER_C2H2_1"/>
    <property type="match status" value="6"/>
</dbReference>
<dbReference type="GO" id="GO:0000981">
    <property type="term" value="F:DNA-binding transcription factor activity, RNA polymerase II-specific"/>
    <property type="evidence" value="ECO:0007669"/>
    <property type="project" value="TreeGrafter"/>
</dbReference>
<comment type="subcellular location">
    <subcellularLocation>
        <location evidence="1">Nucleus</location>
    </subcellularLocation>
</comment>
<organism evidence="14 15">
    <name type="scientific">Megalops atlanticus</name>
    <name type="common">Tarpon</name>
    <name type="synonym">Clupea gigantea</name>
    <dbReference type="NCBI Taxonomy" id="7932"/>
    <lineage>
        <taxon>Eukaryota</taxon>
        <taxon>Metazoa</taxon>
        <taxon>Chordata</taxon>
        <taxon>Craniata</taxon>
        <taxon>Vertebrata</taxon>
        <taxon>Euteleostomi</taxon>
        <taxon>Actinopterygii</taxon>
        <taxon>Neopterygii</taxon>
        <taxon>Teleostei</taxon>
        <taxon>Elopiformes</taxon>
        <taxon>Megalopidae</taxon>
        <taxon>Megalops</taxon>
    </lineage>
</organism>
<dbReference type="InterPro" id="IPR036236">
    <property type="entry name" value="Znf_C2H2_sf"/>
</dbReference>
<dbReference type="InterPro" id="IPR013087">
    <property type="entry name" value="Znf_C2H2_type"/>
</dbReference>
<keyword evidence="7" id="KW-0805">Transcription regulation</keyword>
<evidence type="ECO:0000256" key="2">
    <source>
        <dbReference type="ARBA" id="ARBA00006991"/>
    </source>
</evidence>
<keyword evidence="15" id="KW-1185">Reference proteome</keyword>
<keyword evidence="4" id="KW-0677">Repeat</keyword>
<keyword evidence="3" id="KW-0479">Metal-binding</keyword>
<evidence type="ECO:0000259" key="13">
    <source>
        <dbReference type="PROSITE" id="PS50157"/>
    </source>
</evidence>
<feature type="domain" description="C2H2-type" evidence="13">
    <location>
        <begin position="530"/>
        <end position="557"/>
    </location>
</feature>
<evidence type="ECO:0000256" key="9">
    <source>
        <dbReference type="ARBA" id="ARBA00023163"/>
    </source>
</evidence>
<feature type="compositionally biased region" description="Basic and acidic residues" evidence="12">
    <location>
        <begin position="284"/>
        <end position="294"/>
    </location>
</feature>
<keyword evidence="8" id="KW-0238">DNA-binding</keyword>
<dbReference type="SMART" id="SM00355">
    <property type="entry name" value="ZnF_C2H2"/>
    <property type="match status" value="6"/>
</dbReference>
<reference evidence="14" key="1">
    <citation type="submission" date="2021-01" db="EMBL/GenBank/DDBJ databases">
        <authorList>
            <person name="Zahm M."/>
            <person name="Roques C."/>
            <person name="Cabau C."/>
            <person name="Klopp C."/>
            <person name="Donnadieu C."/>
            <person name="Jouanno E."/>
            <person name="Lampietro C."/>
            <person name="Louis A."/>
            <person name="Herpin A."/>
            <person name="Echchiki A."/>
            <person name="Berthelot C."/>
            <person name="Parey E."/>
            <person name="Roest-Crollius H."/>
            <person name="Braasch I."/>
            <person name="Postlethwait J."/>
            <person name="Bobe J."/>
            <person name="Montfort J."/>
            <person name="Bouchez O."/>
            <person name="Begum T."/>
            <person name="Mejri S."/>
            <person name="Adams A."/>
            <person name="Chen W.-J."/>
            <person name="Guiguen Y."/>
        </authorList>
    </citation>
    <scope>NUCLEOTIDE SEQUENCE</scope>
    <source>
        <strain evidence="14">YG-15Mar2019-1</strain>
        <tissue evidence="14">Brain</tissue>
    </source>
</reference>
<comment type="similarity">
    <text evidence="2">Belongs to the krueppel C2H2-type zinc-finger protein family.</text>
</comment>
<dbReference type="AlphaFoldDB" id="A0A9D3SZ04"/>
<feature type="domain" description="C2H2-type" evidence="13">
    <location>
        <begin position="586"/>
        <end position="613"/>
    </location>
</feature>
<dbReference type="GO" id="GO:0005667">
    <property type="term" value="C:transcription regulator complex"/>
    <property type="evidence" value="ECO:0007669"/>
    <property type="project" value="TreeGrafter"/>
</dbReference>
<dbReference type="FunFam" id="3.30.160.60:FF:002343">
    <property type="entry name" value="Zinc finger protein 33A"/>
    <property type="match status" value="1"/>
</dbReference>
<feature type="region of interest" description="Disordered" evidence="12">
    <location>
        <begin position="147"/>
        <end position="218"/>
    </location>
</feature>
<evidence type="ECO:0000256" key="7">
    <source>
        <dbReference type="ARBA" id="ARBA00023015"/>
    </source>
</evidence>
<name>A0A9D3SZ04_MEGAT</name>
<dbReference type="Proteomes" id="UP001046870">
    <property type="component" value="Chromosome 17"/>
</dbReference>
<comment type="caution">
    <text evidence="14">The sequence shown here is derived from an EMBL/GenBank/DDBJ whole genome shotgun (WGS) entry which is preliminary data.</text>
</comment>
<evidence type="ECO:0000313" key="15">
    <source>
        <dbReference type="Proteomes" id="UP001046870"/>
    </source>
</evidence>
<dbReference type="PANTHER" id="PTHR14003">
    <property type="entry name" value="TRANSCRIPTIONAL REPRESSOR PROTEIN YY"/>
    <property type="match status" value="1"/>
</dbReference>
<dbReference type="FunFam" id="3.30.160.60:FF:002281">
    <property type="match status" value="1"/>
</dbReference>